<dbReference type="Gene3D" id="1.10.238.10">
    <property type="entry name" value="EF-hand"/>
    <property type="match status" value="1"/>
</dbReference>
<evidence type="ECO:0000256" key="2">
    <source>
        <dbReference type="ARBA" id="ARBA00022490"/>
    </source>
</evidence>
<evidence type="ECO:0000256" key="1">
    <source>
        <dbReference type="ARBA" id="ARBA00004496"/>
    </source>
</evidence>
<sequence>LAMLGASVIFQAVDRDGSGSISFTELQTALSNGTRTTFNPETRKMMIAMFDTNGDGSIGFVEFQNLWNYINDWTACFRSFDADGSGNIDRRELTNALTRMGYRLSPQFTTVMINKFDRSHMGRIQLDDSSSSALCFRL</sequence>
<feature type="non-terminal residue" evidence="7">
    <location>
        <position position="1"/>
    </location>
</feature>
<name>A0AAV5UFN6_9BILA</name>
<dbReference type="AlphaFoldDB" id="A0AAV5UFN6"/>
<evidence type="ECO:0000313" key="8">
    <source>
        <dbReference type="Proteomes" id="UP001432027"/>
    </source>
</evidence>
<dbReference type="GO" id="GO:0048306">
    <property type="term" value="F:calcium-dependent protein binding"/>
    <property type="evidence" value="ECO:0007669"/>
    <property type="project" value="UniProtKB-ARBA"/>
</dbReference>
<keyword evidence="2" id="KW-0963">Cytoplasm</keyword>
<evidence type="ECO:0000256" key="3">
    <source>
        <dbReference type="ARBA" id="ARBA00022723"/>
    </source>
</evidence>
<keyword evidence="5" id="KW-0106">Calcium</keyword>
<keyword evidence="4" id="KW-0677">Repeat</keyword>
<dbReference type="SMART" id="SM00054">
    <property type="entry name" value="EFh"/>
    <property type="match status" value="3"/>
</dbReference>
<gene>
    <name evidence="7" type="ORF">PENTCL1PPCAC_27965</name>
</gene>
<dbReference type="GO" id="GO:0005509">
    <property type="term" value="F:calcium ion binding"/>
    <property type="evidence" value="ECO:0007669"/>
    <property type="project" value="InterPro"/>
</dbReference>
<evidence type="ECO:0000256" key="4">
    <source>
        <dbReference type="ARBA" id="ARBA00022737"/>
    </source>
</evidence>
<dbReference type="SUPFAM" id="SSF47473">
    <property type="entry name" value="EF-hand"/>
    <property type="match status" value="1"/>
</dbReference>
<dbReference type="GO" id="GO:0005737">
    <property type="term" value="C:cytoplasm"/>
    <property type="evidence" value="ECO:0007669"/>
    <property type="project" value="UniProtKB-SubCell"/>
</dbReference>
<dbReference type="InterPro" id="IPR011992">
    <property type="entry name" value="EF-hand-dom_pair"/>
</dbReference>
<dbReference type="EMBL" id="BTSX01000006">
    <property type="protein sequence ID" value="GMT05791.1"/>
    <property type="molecule type" value="Genomic_DNA"/>
</dbReference>
<keyword evidence="8" id="KW-1185">Reference proteome</keyword>
<dbReference type="Pfam" id="PF13499">
    <property type="entry name" value="EF-hand_7"/>
    <property type="match status" value="2"/>
</dbReference>
<reference evidence="7" key="1">
    <citation type="submission" date="2023-10" db="EMBL/GenBank/DDBJ databases">
        <title>Genome assembly of Pristionchus species.</title>
        <authorList>
            <person name="Yoshida K."/>
            <person name="Sommer R.J."/>
        </authorList>
    </citation>
    <scope>NUCLEOTIDE SEQUENCE</scope>
    <source>
        <strain evidence="7">RS0144</strain>
    </source>
</reference>
<accession>A0AAV5UFN6</accession>
<evidence type="ECO:0000259" key="6">
    <source>
        <dbReference type="PROSITE" id="PS50222"/>
    </source>
</evidence>
<feature type="domain" description="EF-hand" evidence="6">
    <location>
        <begin position="68"/>
        <end position="103"/>
    </location>
</feature>
<evidence type="ECO:0000256" key="5">
    <source>
        <dbReference type="ARBA" id="ARBA00022837"/>
    </source>
</evidence>
<comment type="caution">
    <text evidence="7">The sequence shown here is derived from an EMBL/GenBank/DDBJ whole genome shotgun (WGS) entry which is preliminary data.</text>
</comment>
<comment type="subcellular location">
    <subcellularLocation>
        <location evidence="1">Cytoplasm</location>
    </subcellularLocation>
</comment>
<dbReference type="PANTHER" id="PTHR46212">
    <property type="entry name" value="PEFLIN"/>
    <property type="match status" value="1"/>
</dbReference>
<dbReference type="PROSITE" id="PS50222">
    <property type="entry name" value="EF_HAND_2"/>
    <property type="match status" value="2"/>
</dbReference>
<proteinExistence type="predicted"/>
<dbReference type="Proteomes" id="UP001432027">
    <property type="component" value="Unassembled WGS sequence"/>
</dbReference>
<evidence type="ECO:0000313" key="7">
    <source>
        <dbReference type="EMBL" id="GMT05791.1"/>
    </source>
</evidence>
<dbReference type="InterPro" id="IPR018247">
    <property type="entry name" value="EF_Hand_1_Ca_BS"/>
</dbReference>
<dbReference type="InterPro" id="IPR051426">
    <property type="entry name" value="Peflin/Sorcin_CaBP"/>
</dbReference>
<keyword evidence="3" id="KW-0479">Metal-binding</keyword>
<dbReference type="PROSITE" id="PS00018">
    <property type="entry name" value="EF_HAND_1"/>
    <property type="match status" value="2"/>
</dbReference>
<dbReference type="PANTHER" id="PTHR46212:SF9">
    <property type="entry name" value="PROGRAMMED CELL DEATH PROTEIN 6"/>
    <property type="match status" value="1"/>
</dbReference>
<feature type="domain" description="EF-hand" evidence="6">
    <location>
        <begin position="9"/>
        <end position="36"/>
    </location>
</feature>
<dbReference type="InterPro" id="IPR002048">
    <property type="entry name" value="EF_hand_dom"/>
</dbReference>
<protein>
    <recommendedName>
        <fullName evidence="6">EF-hand domain-containing protein</fullName>
    </recommendedName>
</protein>
<organism evidence="7 8">
    <name type="scientific">Pristionchus entomophagus</name>
    <dbReference type="NCBI Taxonomy" id="358040"/>
    <lineage>
        <taxon>Eukaryota</taxon>
        <taxon>Metazoa</taxon>
        <taxon>Ecdysozoa</taxon>
        <taxon>Nematoda</taxon>
        <taxon>Chromadorea</taxon>
        <taxon>Rhabditida</taxon>
        <taxon>Rhabditina</taxon>
        <taxon>Diplogasteromorpha</taxon>
        <taxon>Diplogasteroidea</taxon>
        <taxon>Neodiplogasteridae</taxon>
        <taxon>Pristionchus</taxon>
    </lineage>
</organism>